<dbReference type="AlphaFoldDB" id="A0A8X6IES9"/>
<protein>
    <submittedName>
        <fullName evidence="1">Uncharacterized protein</fullName>
    </submittedName>
</protein>
<accession>A0A8X6IES9</accession>
<keyword evidence="2" id="KW-1185">Reference proteome</keyword>
<evidence type="ECO:0000313" key="2">
    <source>
        <dbReference type="Proteomes" id="UP000887013"/>
    </source>
</evidence>
<evidence type="ECO:0000313" key="1">
    <source>
        <dbReference type="EMBL" id="GFS42212.1"/>
    </source>
</evidence>
<dbReference type="Proteomes" id="UP000887013">
    <property type="component" value="Unassembled WGS sequence"/>
</dbReference>
<name>A0A8X6IES9_NEPPI</name>
<comment type="caution">
    <text evidence="1">The sequence shown here is derived from an EMBL/GenBank/DDBJ whole genome shotgun (WGS) entry which is preliminary data.</text>
</comment>
<sequence length="84" mass="10080">MMEISKRDFVEVCFILLKRKCNFFTKNSYEEMTDGSNRKRTLKGRPRVPLWNFSKAHAIFYGKRQNNVVYFICFDGVMKNSFHN</sequence>
<reference evidence="1" key="1">
    <citation type="submission" date="2020-08" db="EMBL/GenBank/DDBJ databases">
        <title>Multicomponent nature underlies the extraordinary mechanical properties of spider dragline silk.</title>
        <authorList>
            <person name="Kono N."/>
            <person name="Nakamura H."/>
            <person name="Mori M."/>
            <person name="Yoshida Y."/>
            <person name="Ohtoshi R."/>
            <person name="Malay A.D."/>
            <person name="Moran D.A.P."/>
            <person name="Tomita M."/>
            <person name="Numata K."/>
            <person name="Arakawa K."/>
        </authorList>
    </citation>
    <scope>NUCLEOTIDE SEQUENCE</scope>
</reference>
<proteinExistence type="predicted"/>
<gene>
    <name evidence="1" type="ORF">NPIL_643791</name>
</gene>
<dbReference type="EMBL" id="BMAW01043994">
    <property type="protein sequence ID" value="GFS42212.1"/>
    <property type="molecule type" value="Genomic_DNA"/>
</dbReference>
<organism evidence="1 2">
    <name type="scientific">Nephila pilipes</name>
    <name type="common">Giant wood spider</name>
    <name type="synonym">Nephila maculata</name>
    <dbReference type="NCBI Taxonomy" id="299642"/>
    <lineage>
        <taxon>Eukaryota</taxon>
        <taxon>Metazoa</taxon>
        <taxon>Ecdysozoa</taxon>
        <taxon>Arthropoda</taxon>
        <taxon>Chelicerata</taxon>
        <taxon>Arachnida</taxon>
        <taxon>Araneae</taxon>
        <taxon>Araneomorphae</taxon>
        <taxon>Entelegynae</taxon>
        <taxon>Araneoidea</taxon>
        <taxon>Nephilidae</taxon>
        <taxon>Nephila</taxon>
    </lineage>
</organism>